<feature type="compositionally biased region" description="Polar residues" evidence="3">
    <location>
        <begin position="518"/>
        <end position="528"/>
    </location>
</feature>
<accession>A0A8J5KSF5</accession>
<evidence type="ECO:0000313" key="6">
    <source>
        <dbReference type="Proteomes" id="UP000734854"/>
    </source>
</evidence>
<feature type="region of interest" description="Disordered" evidence="3">
    <location>
        <begin position="483"/>
        <end position="504"/>
    </location>
</feature>
<name>A0A8J5KSF5_ZINOF</name>
<proteinExistence type="inferred from homology"/>
<organism evidence="5 6">
    <name type="scientific">Zingiber officinale</name>
    <name type="common">Ginger</name>
    <name type="synonym">Amomum zingiber</name>
    <dbReference type="NCBI Taxonomy" id="94328"/>
    <lineage>
        <taxon>Eukaryota</taxon>
        <taxon>Viridiplantae</taxon>
        <taxon>Streptophyta</taxon>
        <taxon>Embryophyta</taxon>
        <taxon>Tracheophyta</taxon>
        <taxon>Spermatophyta</taxon>
        <taxon>Magnoliopsida</taxon>
        <taxon>Liliopsida</taxon>
        <taxon>Zingiberales</taxon>
        <taxon>Zingiberaceae</taxon>
        <taxon>Zingiber</taxon>
    </lineage>
</organism>
<evidence type="ECO:0000256" key="1">
    <source>
        <dbReference type="ARBA" id="ARBA00005711"/>
    </source>
</evidence>
<comment type="similarity">
    <text evidence="1">Belongs to the remorin family.</text>
</comment>
<dbReference type="AlphaFoldDB" id="A0A8J5KSF5"/>
<dbReference type="Proteomes" id="UP000734854">
    <property type="component" value="Unassembled WGS sequence"/>
</dbReference>
<feature type="region of interest" description="Disordered" evidence="3">
    <location>
        <begin position="1"/>
        <end position="37"/>
    </location>
</feature>
<feature type="domain" description="Remorin C-terminal" evidence="4">
    <location>
        <begin position="593"/>
        <end position="694"/>
    </location>
</feature>
<evidence type="ECO:0000313" key="5">
    <source>
        <dbReference type="EMBL" id="KAG6498443.1"/>
    </source>
</evidence>
<protein>
    <recommendedName>
        <fullName evidence="4">Remorin C-terminal domain-containing protein</fullName>
    </recommendedName>
</protein>
<feature type="region of interest" description="Disordered" evidence="3">
    <location>
        <begin position="518"/>
        <end position="540"/>
    </location>
</feature>
<reference evidence="5 6" key="1">
    <citation type="submission" date="2020-08" db="EMBL/GenBank/DDBJ databases">
        <title>Plant Genome Project.</title>
        <authorList>
            <person name="Zhang R.-G."/>
        </authorList>
    </citation>
    <scope>NUCLEOTIDE SEQUENCE [LARGE SCALE GENOMIC DNA]</scope>
    <source>
        <tissue evidence="5">Rhizome</tissue>
    </source>
</reference>
<comment type="caution">
    <text evidence="5">The sequence shown here is derived from an EMBL/GenBank/DDBJ whole genome shotgun (WGS) entry which is preliminary data.</text>
</comment>
<keyword evidence="6" id="KW-1185">Reference proteome</keyword>
<dbReference type="PANTHER" id="PTHR31471">
    <property type="entry name" value="OS02G0116800 PROTEIN"/>
    <property type="match status" value="1"/>
</dbReference>
<dbReference type="EMBL" id="JACMSC010000012">
    <property type="protein sequence ID" value="KAG6498443.1"/>
    <property type="molecule type" value="Genomic_DNA"/>
</dbReference>
<gene>
    <name evidence="5" type="ORF">ZIOFF_046357</name>
</gene>
<keyword evidence="2" id="KW-0175">Coiled coil</keyword>
<dbReference type="PANTHER" id="PTHR31471:SF13">
    <property type="entry name" value="REMORIN FAMILY PROTEIN"/>
    <property type="match status" value="1"/>
</dbReference>
<evidence type="ECO:0000256" key="3">
    <source>
        <dbReference type="SAM" id="MobiDB-lite"/>
    </source>
</evidence>
<sequence length="705" mass="76489">MPAVGLGSEGSAVAAQRKAKRRSRSGGGRSDHGSPDFPIHCSSDHRFSSGDGGGDFASGSLYSSAAGSFTDGGDRNDLGMWWGFRRVDIVVFAWQFSSVSWDENNLWRYVVTPVVAFLRIQILKPGFPLSLFTFHYLIIHPKVRTVLLIVVPSTSTAGVVSSPLAYSLMADARSLKHFSCLAATAEDFVQRGLEDDEGRKEEKVEEVSSLDPSKHCFSHPPKECQGQQCRSEEAVLTSRKLQRRRPVSLDFNSQIADASFISPRFFVGVVATEVKKSCANSSQRRSSMLPSPRTPSYRHGVRAAAYQKGWSSERVPLPAHSCRRRGNSGLILPFVNGRTLPSKWEDAERWIFSPVPIEGAGKSPLPLSHHRCPKSKSEPLGPQAKVGLGYTYSASPLVPCCDNSRVGNITANSPFLAGVLIPERGFCVNSGRGRGGSASVCSGGIGVVGVGGHAMGGKTHSTVGDSYIFRSASIHGWSDNLIESSSSVPSSRDEKSDGMKEAASTISVATLRKDVATQMSPDGSTSVSHDGPSSPSPASAPAIVALEGHFTKLEVRDVQVDDRVLVTRWSRKHIARGSDRQSTSIIEWKKTIEANNTSWEVTDTAKSISKFKREEAKISAWENLQKAKAEADIKKLEMKLERKRSSSMERILNKLRSAQKKAQEMRSAMTASQANQVAKPMKKVSPLCKNGQISSLSGCFTCHAF</sequence>
<dbReference type="Pfam" id="PF03763">
    <property type="entry name" value="Remorin_C"/>
    <property type="match status" value="1"/>
</dbReference>
<evidence type="ECO:0000256" key="2">
    <source>
        <dbReference type="SAM" id="Coils"/>
    </source>
</evidence>
<feature type="compositionally biased region" description="Basic and acidic residues" evidence="3">
    <location>
        <begin position="491"/>
        <end position="500"/>
    </location>
</feature>
<dbReference type="InterPro" id="IPR005516">
    <property type="entry name" value="Remorin_C"/>
</dbReference>
<evidence type="ECO:0000259" key="4">
    <source>
        <dbReference type="Pfam" id="PF03763"/>
    </source>
</evidence>
<feature type="coiled-coil region" evidence="2">
    <location>
        <begin position="624"/>
        <end position="675"/>
    </location>
</feature>